<keyword evidence="3" id="KW-1185">Reference proteome</keyword>
<sequence length="109" mass="12194">MMRDIASNQYLEYGTHEDHMYGTKLDTIRNIHSRGLMAILDVEPQAIKVLRTGTFTPIIVFIAAPTLPTLQEVQSVGSHWLNIVTWFAAGISDLLNVVTFLDASHRVAE</sequence>
<protein>
    <submittedName>
        <fullName evidence="2">Peripheral plasma membrane protein CASK</fullName>
    </submittedName>
</protein>
<name>A0AAV4I7Q9_9GAST</name>
<organism evidence="2 3">
    <name type="scientific">Elysia marginata</name>
    <dbReference type="NCBI Taxonomy" id="1093978"/>
    <lineage>
        <taxon>Eukaryota</taxon>
        <taxon>Metazoa</taxon>
        <taxon>Spiralia</taxon>
        <taxon>Lophotrochozoa</taxon>
        <taxon>Mollusca</taxon>
        <taxon>Gastropoda</taxon>
        <taxon>Heterobranchia</taxon>
        <taxon>Euthyneura</taxon>
        <taxon>Panpulmonata</taxon>
        <taxon>Sacoglossa</taxon>
        <taxon>Placobranchoidea</taxon>
        <taxon>Plakobranchidae</taxon>
        <taxon>Elysia</taxon>
    </lineage>
</organism>
<evidence type="ECO:0000313" key="3">
    <source>
        <dbReference type="Proteomes" id="UP000762676"/>
    </source>
</evidence>
<proteinExistence type="predicted"/>
<dbReference type="InterPro" id="IPR008145">
    <property type="entry name" value="GK/Ca_channel_bsu"/>
</dbReference>
<dbReference type="InterPro" id="IPR027417">
    <property type="entry name" value="P-loop_NTPase"/>
</dbReference>
<dbReference type="EMBL" id="BMAT01013088">
    <property type="protein sequence ID" value="GFS05527.1"/>
    <property type="molecule type" value="Genomic_DNA"/>
</dbReference>
<comment type="caution">
    <text evidence="2">The sequence shown here is derived from an EMBL/GenBank/DDBJ whole genome shotgun (WGS) entry which is preliminary data.</text>
</comment>
<dbReference type="Gene3D" id="3.40.50.300">
    <property type="entry name" value="P-loop containing nucleotide triphosphate hydrolases"/>
    <property type="match status" value="1"/>
</dbReference>
<reference evidence="2 3" key="1">
    <citation type="journal article" date="2021" name="Elife">
        <title>Chloroplast acquisition without the gene transfer in kleptoplastic sea slugs, Plakobranchus ocellatus.</title>
        <authorList>
            <person name="Maeda T."/>
            <person name="Takahashi S."/>
            <person name="Yoshida T."/>
            <person name="Shimamura S."/>
            <person name="Takaki Y."/>
            <person name="Nagai Y."/>
            <person name="Toyoda A."/>
            <person name="Suzuki Y."/>
            <person name="Arimoto A."/>
            <person name="Ishii H."/>
            <person name="Satoh N."/>
            <person name="Nishiyama T."/>
            <person name="Hasebe M."/>
            <person name="Maruyama T."/>
            <person name="Minagawa J."/>
            <person name="Obokata J."/>
            <person name="Shigenobu S."/>
        </authorList>
    </citation>
    <scope>NUCLEOTIDE SEQUENCE [LARGE SCALE GENOMIC DNA]</scope>
</reference>
<evidence type="ECO:0000313" key="2">
    <source>
        <dbReference type="EMBL" id="GFS05527.1"/>
    </source>
</evidence>
<dbReference type="Pfam" id="PF00625">
    <property type="entry name" value="Guanylate_kin"/>
    <property type="match status" value="1"/>
</dbReference>
<dbReference type="PANTHER" id="PTHR23122">
    <property type="entry name" value="MEMBRANE-ASSOCIATED GUANYLATE KINASE MAGUK"/>
    <property type="match status" value="1"/>
</dbReference>
<dbReference type="Gene3D" id="3.30.63.10">
    <property type="entry name" value="Guanylate Kinase phosphate binding domain"/>
    <property type="match status" value="1"/>
</dbReference>
<dbReference type="InterPro" id="IPR050716">
    <property type="entry name" value="MAGUK"/>
</dbReference>
<accession>A0AAV4I7Q9</accession>
<dbReference type="Proteomes" id="UP000762676">
    <property type="component" value="Unassembled WGS sequence"/>
</dbReference>
<dbReference type="PROSITE" id="PS50052">
    <property type="entry name" value="GUANYLATE_KINASE_2"/>
    <property type="match status" value="1"/>
</dbReference>
<dbReference type="SUPFAM" id="SSF52540">
    <property type="entry name" value="P-loop containing nucleoside triphosphate hydrolases"/>
    <property type="match status" value="1"/>
</dbReference>
<dbReference type="AlphaFoldDB" id="A0AAV4I7Q9"/>
<dbReference type="InterPro" id="IPR008144">
    <property type="entry name" value="Guanylate_kin-like_dom"/>
</dbReference>
<evidence type="ECO:0000259" key="1">
    <source>
        <dbReference type="PROSITE" id="PS50052"/>
    </source>
</evidence>
<feature type="domain" description="Guanylate kinase-like" evidence="1">
    <location>
        <begin position="1"/>
        <end position="109"/>
    </location>
</feature>
<gene>
    <name evidence="2" type="ORF">ElyMa_006522600</name>
</gene>